<accession>A0A5N6LFH2</accession>
<protein>
    <submittedName>
        <fullName evidence="2">Uncharacterized protein</fullName>
    </submittedName>
</protein>
<keyword evidence="1" id="KW-1133">Transmembrane helix</keyword>
<evidence type="ECO:0000256" key="1">
    <source>
        <dbReference type="SAM" id="Phobius"/>
    </source>
</evidence>
<keyword evidence="3" id="KW-1185">Reference proteome</keyword>
<dbReference type="Proteomes" id="UP000326396">
    <property type="component" value="Unassembled WGS sequence"/>
</dbReference>
<organism evidence="2 3">
    <name type="scientific">Mikania micrantha</name>
    <name type="common">bitter vine</name>
    <dbReference type="NCBI Taxonomy" id="192012"/>
    <lineage>
        <taxon>Eukaryota</taxon>
        <taxon>Viridiplantae</taxon>
        <taxon>Streptophyta</taxon>
        <taxon>Embryophyta</taxon>
        <taxon>Tracheophyta</taxon>
        <taxon>Spermatophyta</taxon>
        <taxon>Magnoliopsida</taxon>
        <taxon>eudicotyledons</taxon>
        <taxon>Gunneridae</taxon>
        <taxon>Pentapetalae</taxon>
        <taxon>asterids</taxon>
        <taxon>campanulids</taxon>
        <taxon>Asterales</taxon>
        <taxon>Asteraceae</taxon>
        <taxon>Asteroideae</taxon>
        <taxon>Heliantheae alliance</taxon>
        <taxon>Eupatorieae</taxon>
        <taxon>Mikania</taxon>
    </lineage>
</organism>
<gene>
    <name evidence="2" type="ORF">E3N88_43282</name>
</gene>
<proteinExistence type="predicted"/>
<comment type="caution">
    <text evidence="2">The sequence shown here is derived from an EMBL/GenBank/DDBJ whole genome shotgun (WGS) entry which is preliminary data.</text>
</comment>
<feature type="transmembrane region" description="Helical" evidence="1">
    <location>
        <begin position="21"/>
        <end position="48"/>
    </location>
</feature>
<dbReference type="OrthoDB" id="1925129at2759"/>
<dbReference type="GO" id="GO:0006013">
    <property type="term" value="P:mannose metabolic process"/>
    <property type="evidence" value="ECO:0007669"/>
    <property type="project" value="InterPro"/>
</dbReference>
<evidence type="ECO:0000313" key="3">
    <source>
        <dbReference type="Proteomes" id="UP000326396"/>
    </source>
</evidence>
<evidence type="ECO:0000313" key="2">
    <source>
        <dbReference type="EMBL" id="KAD1111714.1"/>
    </source>
</evidence>
<sequence length="127" mass="13725">MENHGSETRTSSFIQSTKSGMLEFMVVFVAATVNAIVISFLISLAAVGGFYVDFFACMEIMYLGFLFITAFVTFTIPMSSIIVALVAAGPTKVYLVDALGIALHHDVAGGLSQHVTKDYANRLSILY</sequence>
<dbReference type="PANTHER" id="PTHR35508:SF1">
    <property type="entry name" value="VOLTAGE-DEPENDENT L-TYPE CALCIUM CHANNEL SUBUNIT"/>
    <property type="match status" value="1"/>
</dbReference>
<dbReference type="InterPro" id="IPR037094">
    <property type="entry name" value="Glyco_hydro_38_cen_sf"/>
</dbReference>
<dbReference type="GO" id="GO:0004559">
    <property type="term" value="F:alpha-mannosidase activity"/>
    <property type="evidence" value="ECO:0007669"/>
    <property type="project" value="InterPro"/>
</dbReference>
<dbReference type="AlphaFoldDB" id="A0A5N6LFH2"/>
<dbReference type="PANTHER" id="PTHR35508">
    <property type="entry name" value="VOLTAGE-DEPENDENT L-TYPE CALCIUM CHANNEL SUBUNIT"/>
    <property type="match status" value="1"/>
</dbReference>
<dbReference type="EMBL" id="SZYD01001060">
    <property type="protein sequence ID" value="KAD1111714.1"/>
    <property type="molecule type" value="Genomic_DNA"/>
</dbReference>
<reference evidence="2 3" key="1">
    <citation type="submission" date="2019-05" db="EMBL/GenBank/DDBJ databases">
        <title>Mikania micrantha, genome provides insights into the molecular mechanism of rapid growth.</title>
        <authorList>
            <person name="Liu B."/>
        </authorList>
    </citation>
    <scope>NUCLEOTIDE SEQUENCE [LARGE SCALE GENOMIC DNA]</scope>
    <source>
        <strain evidence="2">NLD-2019</strain>
        <tissue evidence="2">Leaf</tissue>
    </source>
</reference>
<dbReference type="Gene3D" id="1.20.1270.50">
    <property type="entry name" value="Glycoside hydrolase family 38, central domain"/>
    <property type="match status" value="1"/>
</dbReference>
<keyword evidence="1" id="KW-0472">Membrane</keyword>
<keyword evidence="1" id="KW-0812">Transmembrane</keyword>
<feature type="transmembrane region" description="Helical" evidence="1">
    <location>
        <begin position="60"/>
        <end position="87"/>
    </location>
</feature>
<name>A0A5N6LFH2_9ASTR</name>